<dbReference type="SUPFAM" id="SSF57850">
    <property type="entry name" value="RING/U-box"/>
    <property type="match status" value="1"/>
</dbReference>
<dbReference type="SMART" id="SM00504">
    <property type="entry name" value="Ubox"/>
    <property type="match status" value="1"/>
</dbReference>
<evidence type="ECO:0000313" key="8">
    <source>
        <dbReference type="RefSeq" id="XP_039138933.1"/>
    </source>
</evidence>
<evidence type="ECO:0000256" key="1">
    <source>
        <dbReference type="ARBA" id="ARBA00000900"/>
    </source>
</evidence>
<dbReference type="InterPro" id="IPR045210">
    <property type="entry name" value="RING-Ubox_PUB"/>
</dbReference>
<dbReference type="RefSeq" id="XP_039138933.1">
    <property type="nucleotide sequence ID" value="XM_039282999.1"/>
</dbReference>
<organism evidence="7 8">
    <name type="scientific">Dioscorea cayennensis subsp. rotundata</name>
    <name type="common">White Guinea yam</name>
    <name type="synonym">Dioscorea rotundata</name>
    <dbReference type="NCBI Taxonomy" id="55577"/>
    <lineage>
        <taxon>Eukaryota</taxon>
        <taxon>Viridiplantae</taxon>
        <taxon>Streptophyta</taxon>
        <taxon>Embryophyta</taxon>
        <taxon>Tracheophyta</taxon>
        <taxon>Spermatophyta</taxon>
        <taxon>Magnoliopsida</taxon>
        <taxon>Liliopsida</taxon>
        <taxon>Dioscoreales</taxon>
        <taxon>Dioscoreaceae</taxon>
        <taxon>Dioscorea</taxon>
    </lineage>
</organism>
<keyword evidence="4 5" id="KW-0833">Ubl conjugation pathway</keyword>
<dbReference type="PANTHER" id="PTHR22849">
    <property type="entry name" value="WDSAM1 PROTEIN"/>
    <property type="match status" value="1"/>
</dbReference>
<dbReference type="InterPro" id="IPR016024">
    <property type="entry name" value="ARM-type_fold"/>
</dbReference>
<dbReference type="Gene3D" id="3.30.40.10">
    <property type="entry name" value="Zinc/RING finger domain, C3HC4 (zinc finger)"/>
    <property type="match status" value="1"/>
</dbReference>
<accession>A0AB40CL35</accession>
<evidence type="ECO:0000256" key="5">
    <source>
        <dbReference type="RuleBase" id="RU369093"/>
    </source>
</evidence>
<dbReference type="Proteomes" id="UP001515500">
    <property type="component" value="Chromosome 14"/>
</dbReference>
<evidence type="ECO:0000256" key="2">
    <source>
        <dbReference type="ARBA" id="ARBA00004906"/>
    </source>
</evidence>
<dbReference type="CDD" id="cd16664">
    <property type="entry name" value="RING-Ubox_PUB"/>
    <property type="match status" value="1"/>
</dbReference>
<dbReference type="InterPro" id="IPR013083">
    <property type="entry name" value="Znf_RING/FYVE/PHD"/>
</dbReference>
<feature type="domain" description="U-box" evidence="6">
    <location>
        <begin position="5"/>
        <end position="80"/>
    </location>
</feature>
<proteinExistence type="predicted"/>
<dbReference type="InterPro" id="IPR011989">
    <property type="entry name" value="ARM-like"/>
</dbReference>
<comment type="catalytic activity">
    <reaction evidence="1 5">
        <text>S-ubiquitinyl-[E2 ubiquitin-conjugating enzyme]-L-cysteine + [acceptor protein]-L-lysine = [E2 ubiquitin-conjugating enzyme]-L-cysteine + N(6)-ubiquitinyl-[acceptor protein]-L-lysine.</text>
        <dbReference type="EC" id="2.3.2.27"/>
    </reaction>
</comment>
<dbReference type="Pfam" id="PF25598">
    <property type="entry name" value="ARM_PUB"/>
    <property type="match status" value="1"/>
</dbReference>
<evidence type="ECO:0000256" key="4">
    <source>
        <dbReference type="ARBA" id="ARBA00022786"/>
    </source>
</evidence>
<name>A0AB40CL35_DIOCR</name>
<dbReference type="EC" id="2.3.2.27" evidence="5"/>
<dbReference type="PROSITE" id="PS51698">
    <property type="entry name" value="U_BOX"/>
    <property type="match status" value="1"/>
</dbReference>
<evidence type="ECO:0000259" key="6">
    <source>
        <dbReference type="PROSITE" id="PS51698"/>
    </source>
</evidence>
<comment type="pathway">
    <text evidence="2 5">Protein modification; protein ubiquitination.</text>
</comment>
<dbReference type="InterPro" id="IPR003613">
    <property type="entry name" value="Ubox_domain"/>
</dbReference>
<dbReference type="Gene3D" id="1.25.10.10">
    <property type="entry name" value="Leucine-rich Repeat Variant"/>
    <property type="match status" value="1"/>
</dbReference>
<dbReference type="SUPFAM" id="SSF48371">
    <property type="entry name" value="ARM repeat"/>
    <property type="match status" value="1"/>
</dbReference>
<dbReference type="AlphaFoldDB" id="A0AB40CL35"/>
<dbReference type="Pfam" id="PF04564">
    <property type="entry name" value="U-box"/>
    <property type="match status" value="1"/>
</dbReference>
<protein>
    <recommendedName>
        <fullName evidence="5 6">U-box domain-containing protein</fullName>
        <ecNumber evidence="5">2.3.2.27</ecNumber>
    </recommendedName>
    <alternativeName>
        <fullName evidence="5">RING-type E3 ubiquitin transferase PUB</fullName>
    </alternativeName>
</protein>
<keyword evidence="7" id="KW-1185">Reference proteome</keyword>
<comment type="function">
    <text evidence="5">Functions as an E3 ubiquitin ligase.</text>
</comment>
<keyword evidence="3 5" id="KW-0808">Transferase</keyword>
<dbReference type="PANTHER" id="PTHR22849:SF132">
    <property type="entry name" value="E3 UBIQUITIN-PROTEIN LIGASE PUB23"/>
    <property type="match status" value="1"/>
</dbReference>
<evidence type="ECO:0000256" key="3">
    <source>
        <dbReference type="ARBA" id="ARBA00022679"/>
    </source>
</evidence>
<dbReference type="GO" id="GO:0016567">
    <property type="term" value="P:protein ubiquitination"/>
    <property type="evidence" value="ECO:0007669"/>
    <property type="project" value="UniProtKB-UniRule"/>
</dbReference>
<dbReference type="GeneID" id="120276275"/>
<sequence>MEVVQIPPYFLCPISLEIMSDPVTLSTGITYERKTIEKWMFTDKHNTCPVTKQPVFDYDFTPNHNLRRLIQAWCATNASFGVERFPTPRPQVTKTDILSLLSEAKKPEYQINSLKKLRKIILESDRNKHCVESTPGALDFLISIIKKNISSFDTSACDEALMILSSIQISAQGLLNLIKSHDDDLIHLFTSVMKKSNYQNRFHATLVLSSLIEATTPSKLIALKDELFIEVVKVLSDRLSAKATKAALKILAELCPLGRNRVKAAEACAVSVLVELLLDEPERKTCEIMLMVLDQLCGCAEGRAAMVGHAAGIAIISKKVLRVSCVATEKAVRILHSVSKFSATPAVLQEMLNVGAVGKLCMAVQVDCGLKTKEKAKEILKLHSRVWRNSPCIAYRFQGSYPS</sequence>
<dbReference type="InterPro" id="IPR045185">
    <property type="entry name" value="PUB22/23/24-like"/>
</dbReference>
<dbReference type="GO" id="GO:0061630">
    <property type="term" value="F:ubiquitin protein ligase activity"/>
    <property type="evidence" value="ECO:0007669"/>
    <property type="project" value="UniProtKB-UniRule"/>
</dbReference>
<reference evidence="8" key="1">
    <citation type="submission" date="2025-08" db="UniProtKB">
        <authorList>
            <consortium name="RefSeq"/>
        </authorList>
    </citation>
    <scope>IDENTIFICATION</scope>
</reference>
<evidence type="ECO:0000313" key="7">
    <source>
        <dbReference type="Proteomes" id="UP001515500"/>
    </source>
</evidence>
<dbReference type="InterPro" id="IPR058678">
    <property type="entry name" value="ARM_PUB"/>
</dbReference>
<gene>
    <name evidence="8" type="primary">LOC120276275</name>
</gene>